<dbReference type="SUPFAM" id="SSF160467">
    <property type="entry name" value="PH0987 N-terminal domain-like"/>
    <property type="match status" value="1"/>
</dbReference>
<evidence type="ECO:0000313" key="5">
    <source>
        <dbReference type="EMBL" id="SDM22636.1"/>
    </source>
</evidence>
<dbReference type="OrthoDB" id="9778567at2"/>
<sequence length="237" mass="26808">MDSIQKKLSFFPLSESAILIDFGETISVEKNMYIHQLTAALNAEPFPGFIEAVPAYTTLTVYYDPLAADKPNPYHHMCTRIEHAANNLKTDKLETRTVELPVCYDQEFALDLTEVANHNDLSAEEVIERHTSQVYHVYFIGFAPGFPFLGGLDSTIATPRKQSPRRKTPAGSVGIAGRQTGVYPIDIPGGWQIIGRTPRQLLHLNDRSPTLLQPGDKVRFYPISKQEYMRQEESKWR</sequence>
<evidence type="ECO:0000256" key="3">
    <source>
        <dbReference type="ARBA" id="ARBA00022840"/>
    </source>
</evidence>
<dbReference type="SMART" id="SM00796">
    <property type="entry name" value="AHS1"/>
    <property type="match status" value="1"/>
</dbReference>
<dbReference type="STRING" id="482461.SAMN05216244_1991"/>
<evidence type="ECO:0000313" key="6">
    <source>
        <dbReference type="Proteomes" id="UP000182347"/>
    </source>
</evidence>
<evidence type="ECO:0000256" key="2">
    <source>
        <dbReference type="ARBA" id="ARBA00022801"/>
    </source>
</evidence>
<protein>
    <submittedName>
        <fullName evidence="5">Inhibitor of KinA</fullName>
    </submittedName>
</protein>
<name>A0A1G9RHB6_9BACI</name>
<organism evidence="5 6">
    <name type="scientific">Sediminibacillus halophilus</name>
    <dbReference type="NCBI Taxonomy" id="482461"/>
    <lineage>
        <taxon>Bacteria</taxon>
        <taxon>Bacillati</taxon>
        <taxon>Bacillota</taxon>
        <taxon>Bacilli</taxon>
        <taxon>Bacillales</taxon>
        <taxon>Bacillaceae</taxon>
        <taxon>Sediminibacillus</taxon>
    </lineage>
</organism>
<proteinExistence type="predicted"/>
<dbReference type="Gene3D" id="2.40.100.10">
    <property type="entry name" value="Cyclophilin-like"/>
    <property type="match status" value="1"/>
</dbReference>
<dbReference type="SUPFAM" id="SSF50891">
    <property type="entry name" value="Cyclophilin-like"/>
    <property type="match status" value="1"/>
</dbReference>
<dbReference type="EMBL" id="FNHF01000002">
    <property type="protein sequence ID" value="SDM22636.1"/>
    <property type="molecule type" value="Genomic_DNA"/>
</dbReference>
<dbReference type="NCBIfam" id="TIGR00370">
    <property type="entry name" value="5-oxoprolinase subunit PxpB"/>
    <property type="match status" value="1"/>
</dbReference>
<dbReference type="PANTHER" id="PTHR34698">
    <property type="entry name" value="5-OXOPROLINASE SUBUNIT B"/>
    <property type="match status" value="1"/>
</dbReference>
<feature type="domain" description="Carboxyltransferase" evidence="4">
    <location>
        <begin position="8"/>
        <end position="212"/>
    </location>
</feature>
<accession>A0A1G9RHB6</accession>
<dbReference type="Proteomes" id="UP000182347">
    <property type="component" value="Unassembled WGS sequence"/>
</dbReference>
<dbReference type="GO" id="GO:0005524">
    <property type="term" value="F:ATP binding"/>
    <property type="evidence" value="ECO:0007669"/>
    <property type="project" value="UniProtKB-KW"/>
</dbReference>
<reference evidence="6" key="1">
    <citation type="submission" date="2016-10" db="EMBL/GenBank/DDBJ databases">
        <authorList>
            <person name="Varghese N."/>
            <person name="Submissions S."/>
        </authorList>
    </citation>
    <scope>NUCLEOTIDE SEQUENCE [LARGE SCALE GENOMIC DNA]</scope>
    <source>
        <strain evidence="6">CGMCC 1.6199</strain>
    </source>
</reference>
<gene>
    <name evidence="5" type="ORF">SAMN05216244_1991</name>
</gene>
<dbReference type="Pfam" id="PF02682">
    <property type="entry name" value="CT_C_D"/>
    <property type="match status" value="1"/>
</dbReference>
<dbReference type="GO" id="GO:0016787">
    <property type="term" value="F:hydrolase activity"/>
    <property type="evidence" value="ECO:0007669"/>
    <property type="project" value="UniProtKB-KW"/>
</dbReference>
<dbReference type="Gene3D" id="3.30.1360.40">
    <property type="match status" value="1"/>
</dbReference>
<dbReference type="InterPro" id="IPR010016">
    <property type="entry name" value="PxpB"/>
</dbReference>
<keyword evidence="3" id="KW-0067">ATP-binding</keyword>
<dbReference type="AlphaFoldDB" id="A0A1G9RHB6"/>
<keyword evidence="6" id="KW-1185">Reference proteome</keyword>
<evidence type="ECO:0000256" key="1">
    <source>
        <dbReference type="ARBA" id="ARBA00022741"/>
    </source>
</evidence>
<dbReference type="InterPro" id="IPR029000">
    <property type="entry name" value="Cyclophilin-like_dom_sf"/>
</dbReference>
<keyword evidence="1" id="KW-0547">Nucleotide-binding</keyword>
<dbReference type="RefSeq" id="WP_074598654.1">
    <property type="nucleotide sequence ID" value="NZ_FNHF01000002.1"/>
</dbReference>
<evidence type="ECO:0000259" key="4">
    <source>
        <dbReference type="SMART" id="SM00796"/>
    </source>
</evidence>
<dbReference type="InterPro" id="IPR003833">
    <property type="entry name" value="CT_C_D"/>
</dbReference>
<keyword evidence="2" id="KW-0378">Hydrolase</keyword>
<dbReference type="PANTHER" id="PTHR34698:SF2">
    <property type="entry name" value="5-OXOPROLINASE SUBUNIT B"/>
    <property type="match status" value="1"/>
</dbReference>